<name>A0A183IPM7_9BILA</name>
<dbReference type="AlphaFoldDB" id="A0A183IPM7"/>
<organism evidence="4">
    <name type="scientific">Soboliphyme baturini</name>
    <dbReference type="NCBI Taxonomy" id="241478"/>
    <lineage>
        <taxon>Eukaryota</taxon>
        <taxon>Metazoa</taxon>
        <taxon>Ecdysozoa</taxon>
        <taxon>Nematoda</taxon>
        <taxon>Enoplea</taxon>
        <taxon>Dorylaimia</taxon>
        <taxon>Dioctophymatida</taxon>
        <taxon>Dioctophymatoidea</taxon>
        <taxon>Soboliphymatidae</taxon>
        <taxon>Soboliphyme</taxon>
    </lineage>
</organism>
<feature type="transmembrane region" description="Helical" evidence="1">
    <location>
        <begin position="75"/>
        <end position="99"/>
    </location>
</feature>
<dbReference type="PANTHER" id="PTHR37446:SF1">
    <property type="entry name" value="CLAUDIN"/>
    <property type="match status" value="1"/>
</dbReference>
<keyword evidence="1" id="KW-0472">Membrane</keyword>
<gene>
    <name evidence="2" type="ORF">SBAD_LOCUS5574</name>
</gene>
<evidence type="ECO:0000256" key="1">
    <source>
        <dbReference type="SAM" id="Phobius"/>
    </source>
</evidence>
<feature type="transmembrane region" description="Helical" evidence="1">
    <location>
        <begin position="151"/>
        <end position="176"/>
    </location>
</feature>
<dbReference type="EMBL" id="UZAM01009086">
    <property type="protein sequence ID" value="VDP07631.1"/>
    <property type="molecule type" value="Genomic_DNA"/>
</dbReference>
<keyword evidence="3" id="KW-1185">Reference proteome</keyword>
<evidence type="ECO:0000313" key="3">
    <source>
        <dbReference type="Proteomes" id="UP000270296"/>
    </source>
</evidence>
<dbReference type="OrthoDB" id="5915425at2759"/>
<dbReference type="WBParaSite" id="SBAD_0000579601-mRNA-1">
    <property type="protein sequence ID" value="SBAD_0000579601-mRNA-1"/>
    <property type="gene ID" value="SBAD_0000579601"/>
</dbReference>
<reference evidence="2 3" key="2">
    <citation type="submission" date="2018-11" db="EMBL/GenBank/DDBJ databases">
        <authorList>
            <consortium name="Pathogen Informatics"/>
        </authorList>
    </citation>
    <scope>NUCLEOTIDE SEQUENCE [LARGE SCALE GENOMIC DNA]</scope>
</reference>
<evidence type="ECO:0000313" key="2">
    <source>
        <dbReference type="EMBL" id="VDP07631.1"/>
    </source>
</evidence>
<reference evidence="4" key="1">
    <citation type="submission" date="2016-06" db="UniProtKB">
        <authorList>
            <consortium name="WormBaseParasite"/>
        </authorList>
    </citation>
    <scope>IDENTIFICATION</scope>
</reference>
<proteinExistence type="predicted"/>
<feature type="transmembrane region" description="Helical" evidence="1">
    <location>
        <begin position="111"/>
        <end position="131"/>
    </location>
</feature>
<keyword evidence="1" id="KW-0812">Transmembrane</keyword>
<dbReference type="Gene3D" id="1.20.140.150">
    <property type="match status" value="1"/>
</dbReference>
<accession>A0A183IPM7</accession>
<keyword evidence="1" id="KW-1133">Transmembrane helix</keyword>
<evidence type="ECO:0000313" key="4">
    <source>
        <dbReference type="WBParaSite" id="SBAD_0000579601-mRNA-1"/>
    </source>
</evidence>
<dbReference type="PANTHER" id="PTHR37446">
    <property type="entry name" value="CLAUDIN-LIKE IN CAENORHABDITIS"/>
    <property type="match status" value="1"/>
</dbReference>
<dbReference type="Proteomes" id="UP000270296">
    <property type="component" value="Unassembled WGS sequence"/>
</dbReference>
<protein>
    <submittedName>
        <fullName evidence="4">Amastin surface glycofamily protein</fullName>
    </submittedName>
</protein>
<sequence length="182" mass="19381">MCSTFLTFIYVAGTLTAAILQVASLVTQSWFVGDEQLSVGTAKRLYGLFFSCTTQNVTENQCILIWNRLSSQEKAAAVCFILAVAFSALSFIWGCVNCFACCCRSCLTMPLAILAGIGFVLNFTGACLMASSQGISISEFVNEAKEQSFGLSMWICVASVAVTLVNTVVGIILALASKVCPC</sequence>